<feature type="domain" description="C2H2-type" evidence="2">
    <location>
        <begin position="211"/>
        <end position="232"/>
    </location>
</feature>
<dbReference type="eggNOG" id="ENOG502SEC6">
    <property type="taxonomic scope" value="Eukaryota"/>
</dbReference>
<dbReference type="EMBL" id="DS231616">
    <property type="protein sequence ID" value="EDU44955.1"/>
    <property type="molecule type" value="Genomic_DNA"/>
</dbReference>
<feature type="compositionally biased region" description="Polar residues" evidence="1">
    <location>
        <begin position="7"/>
        <end position="51"/>
    </location>
</feature>
<dbReference type="GeneID" id="6340653"/>
<protein>
    <recommendedName>
        <fullName evidence="2">C2H2-type domain-containing protein</fullName>
    </recommendedName>
</protein>
<sequence>MEADESQLYQFSTPQQSNSFKRARRSLQSTTPLSSVTESVTSSPRHSGQNQFAPQLFDHINALKHLDDQQILSLLSAARSNGGQSNFASDGQAMFAHAFPDGMRRSAADRSSMSTVGSRASSYLSVPSSRVPSMLSDPRSSIASTDSSFTHYSAASSRLSTASSRLSTLSTASTPAPKNFACTFCDKALKSKPYWKSHEEEFHEQRLTWRCPDCEQIFHAGKRFREHHTKLHGCEHCKQPRESGQPTSRKASPCVKKYEIVMHDKDAWGCGFCACLLTTWEERCEHIALHFEEKGASKWNFTNVVLGLLKQPEVSSAWNQMMTDRHGDESNWPSLAWESKKCNRLRYKLETKWDTRVFDIEKLVQDTYDLAEIEVKDVVEPTTESTPDVSEPADNSQGEMVEFKLEQNDFVNDNRLQSSHGLSQEHMMMDIDPVDPPQQMHHQDMQQSQWPVSSNISHQSMSAATGMSGFGAFDPSMTSMPTDFSQPMAQSFQPQTQGWPNASFASTPDLLSYQQPAQYMDYQQPKEIVSVPTSQFANFGHYPRAKSPTQLPPATAATAAPSTPPSRRYIPKLINISNNSSHRGIQIEQPTAPPSKDEHQMRLLATHHEASWQQHLTTHQSRASRHGGHLERRFALGGNSSQSSTESSSHVLDAIGWPGNTCTPLGFGIPK</sequence>
<dbReference type="KEGG" id="ptrr:6340653"/>
<dbReference type="AlphaFoldDB" id="B2VYE2"/>
<feature type="region of interest" description="Disordered" evidence="1">
    <location>
        <begin position="1"/>
        <end position="51"/>
    </location>
</feature>
<feature type="compositionally biased region" description="Polar residues" evidence="1">
    <location>
        <begin position="138"/>
        <end position="147"/>
    </location>
</feature>
<feature type="region of interest" description="Disordered" evidence="1">
    <location>
        <begin position="540"/>
        <end position="570"/>
    </location>
</feature>
<feature type="compositionally biased region" description="Low complexity" evidence="1">
    <location>
        <begin position="552"/>
        <end position="561"/>
    </location>
</feature>
<dbReference type="OMA" id="WKSHEEE"/>
<evidence type="ECO:0000256" key="1">
    <source>
        <dbReference type="SAM" id="MobiDB-lite"/>
    </source>
</evidence>
<gene>
    <name evidence="3" type="ORF">PTRG_02432</name>
</gene>
<reference evidence="4" key="1">
    <citation type="journal article" date="2013" name="G3 (Bethesda)">
        <title>Comparative genomics of a plant-pathogenic fungus, Pyrenophora tritici-repentis, reveals transduplication and the impact of repeat elements on pathogenicity and population divergence.</title>
        <authorList>
            <person name="Manning V.A."/>
            <person name="Pandelova I."/>
            <person name="Dhillon B."/>
            <person name="Wilhelm L.J."/>
            <person name="Goodwin S.B."/>
            <person name="Berlin A.M."/>
            <person name="Figueroa M."/>
            <person name="Freitag M."/>
            <person name="Hane J.K."/>
            <person name="Henrissat B."/>
            <person name="Holman W.H."/>
            <person name="Kodira C.D."/>
            <person name="Martin J."/>
            <person name="Oliver R.P."/>
            <person name="Robbertse B."/>
            <person name="Schackwitz W."/>
            <person name="Schwartz D.C."/>
            <person name="Spatafora J.W."/>
            <person name="Turgeon B.G."/>
            <person name="Yandava C."/>
            <person name="Young S."/>
            <person name="Zhou S."/>
            <person name="Zeng Q."/>
            <person name="Grigoriev I.V."/>
            <person name="Ma L.-J."/>
            <person name="Ciuffetti L.M."/>
        </authorList>
    </citation>
    <scope>NUCLEOTIDE SEQUENCE [LARGE SCALE GENOMIC DNA]</scope>
    <source>
        <strain evidence="4">Pt-1C-BFP</strain>
    </source>
</reference>
<dbReference type="HOGENOM" id="CLU_425815_0_0_1"/>
<dbReference type="PROSITE" id="PS00028">
    <property type="entry name" value="ZINC_FINGER_C2H2_1"/>
    <property type="match status" value="1"/>
</dbReference>
<feature type="region of interest" description="Disordered" evidence="1">
    <location>
        <begin position="128"/>
        <end position="147"/>
    </location>
</feature>
<evidence type="ECO:0000313" key="3">
    <source>
        <dbReference type="EMBL" id="EDU44955.1"/>
    </source>
</evidence>
<name>B2VYE2_PYRTR</name>
<dbReference type="SMART" id="SM00355">
    <property type="entry name" value="ZnF_C2H2"/>
    <property type="match status" value="3"/>
</dbReference>
<feature type="region of interest" description="Disordered" evidence="1">
    <location>
        <begin position="635"/>
        <end position="655"/>
    </location>
</feature>
<dbReference type="Proteomes" id="UP000001471">
    <property type="component" value="Unassembled WGS sequence"/>
</dbReference>
<accession>B2VYE2</accession>
<dbReference type="OrthoDB" id="654211at2759"/>
<evidence type="ECO:0000313" key="4">
    <source>
        <dbReference type="Proteomes" id="UP000001471"/>
    </source>
</evidence>
<dbReference type="InParanoid" id="B2VYE2"/>
<proteinExistence type="predicted"/>
<evidence type="ECO:0000259" key="2">
    <source>
        <dbReference type="PROSITE" id="PS00028"/>
    </source>
</evidence>
<feature type="compositionally biased region" description="Low complexity" evidence="1">
    <location>
        <begin position="640"/>
        <end position="649"/>
    </location>
</feature>
<dbReference type="InterPro" id="IPR013087">
    <property type="entry name" value="Znf_C2H2_type"/>
</dbReference>
<organism evidence="3 4">
    <name type="scientific">Pyrenophora tritici-repentis (strain Pt-1C-BFP)</name>
    <name type="common">Wheat tan spot fungus</name>
    <name type="synonym">Drechslera tritici-repentis</name>
    <dbReference type="NCBI Taxonomy" id="426418"/>
    <lineage>
        <taxon>Eukaryota</taxon>
        <taxon>Fungi</taxon>
        <taxon>Dikarya</taxon>
        <taxon>Ascomycota</taxon>
        <taxon>Pezizomycotina</taxon>
        <taxon>Dothideomycetes</taxon>
        <taxon>Pleosporomycetidae</taxon>
        <taxon>Pleosporales</taxon>
        <taxon>Pleosporineae</taxon>
        <taxon>Pleosporaceae</taxon>
        <taxon>Pyrenophora</taxon>
    </lineage>
</organism>
<dbReference type="STRING" id="426418.B2VYE2"/>